<sequence length="468" mass="51514">MLPHTLRCIALAAFRQSARTAHSRPSGTKYLTKAAFFDEDTDASTRSRADSMREAFSQSLHNITLRIQMMNMDTIKQELQKQAREIEQRMWDAALFMHAHPELGRQEFLAQERLCSLLAAHGFHIEKDLAGLETAFRATYSFDGNDAPTVAYLAEYDALPEIGHACGHNLIAAMSVGAAIVLSKIQGGLHGRVMVLGTPDEEGGGGKIELIQHGAFKDIDAAMMIHPGSRDIKRKWNLAAVSCIVEFYGKAAHAADCPFDGINALDALIQLFNSVSLLRQQLRDDVRIHGIITDGGSAANIIPEYTRAQFLVRASELQRTYNVLEQFIQCVKGAALATGTREQITIDRDHMYEPLMTNNLLMELYADNMQRLGVQVEEQHPGELGGSSDIGNVSQLVPAIHPTGRIFRPGQDAPGHSHEFALASKSEEARLNMLLGIQALAMCGADLLGQPDILCKVKEEFQKTRTKA</sequence>
<dbReference type="GO" id="GO:0046657">
    <property type="term" value="P:folic acid catabolic process"/>
    <property type="evidence" value="ECO:0007669"/>
    <property type="project" value="TreeGrafter"/>
</dbReference>
<proteinExistence type="predicted"/>
<dbReference type="GO" id="GO:0071713">
    <property type="term" value="F:para-aminobenzoyl-glutamate hydrolase activity"/>
    <property type="evidence" value="ECO:0007669"/>
    <property type="project" value="TreeGrafter"/>
</dbReference>
<dbReference type="Pfam" id="PF01546">
    <property type="entry name" value="Peptidase_M20"/>
    <property type="match status" value="1"/>
</dbReference>
<protein>
    <recommendedName>
        <fullName evidence="1">Peptidase M20 dimerisation domain-containing protein</fullName>
    </recommendedName>
</protein>
<evidence type="ECO:0000313" key="3">
    <source>
        <dbReference type="Proteomes" id="UP000229740"/>
    </source>
</evidence>
<dbReference type="InterPro" id="IPR002933">
    <property type="entry name" value="Peptidase_M20"/>
</dbReference>
<evidence type="ECO:0000259" key="1">
    <source>
        <dbReference type="Pfam" id="PF07687"/>
    </source>
</evidence>
<dbReference type="Gene3D" id="3.30.70.360">
    <property type="match status" value="1"/>
</dbReference>
<dbReference type="NCBIfam" id="TIGR01891">
    <property type="entry name" value="amidohydrolases"/>
    <property type="match status" value="1"/>
</dbReference>
<dbReference type="Gene3D" id="3.40.630.10">
    <property type="entry name" value="Zn peptidases"/>
    <property type="match status" value="1"/>
</dbReference>
<evidence type="ECO:0000313" key="2">
    <source>
        <dbReference type="EMBL" id="PID58667.1"/>
    </source>
</evidence>
<organism evidence="2 3">
    <name type="scientific">candidate division KSB3 bacterium</name>
    <dbReference type="NCBI Taxonomy" id="2044937"/>
    <lineage>
        <taxon>Bacteria</taxon>
        <taxon>candidate division KSB3</taxon>
    </lineage>
</organism>
<dbReference type="SUPFAM" id="SSF55031">
    <property type="entry name" value="Bacterial exopeptidase dimerisation domain"/>
    <property type="match status" value="1"/>
</dbReference>
<dbReference type="SUPFAM" id="SSF53187">
    <property type="entry name" value="Zn-dependent exopeptidases"/>
    <property type="match status" value="1"/>
</dbReference>
<dbReference type="FunFam" id="3.30.70.360:FF:000004">
    <property type="entry name" value="Peptidase M20 domain-containing protein 2"/>
    <property type="match status" value="1"/>
</dbReference>
<dbReference type="InterPro" id="IPR017439">
    <property type="entry name" value="Amidohydrolase"/>
</dbReference>
<dbReference type="EMBL" id="PDPS01000022">
    <property type="protein sequence ID" value="PID58667.1"/>
    <property type="molecule type" value="Genomic_DNA"/>
</dbReference>
<accession>A0A2G6E9M9</accession>
<dbReference type="Proteomes" id="UP000229740">
    <property type="component" value="Unassembled WGS sequence"/>
</dbReference>
<dbReference type="InterPro" id="IPR011650">
    <property type="entry name" value="Peptidase_M20_dimer"/>
</dbReference>
<dbReference type="PANTHER" id="PTHR30575">
    <property type="entry name" value="PEPTIDASE M20"/>
    <property type="match status" value="1"/>
</dbReference>
<reference evidence="2 3" key="1">
    <citation type="submission" date="2017-10" db="EMBL/GenBank/DDBJ databases">
        <title>Novel microbial diversity and functional potential in the marine mammal oral microbiome.</title>
        <authorList>
            <person name="Dudek N.K."/>
            <person name="Sun C.L."/>
            <person name="Burstein D."/>
            <person name="Kantor R.S."/>
            <person name="Aliaga Goltsman D.S."/>
            <person name="Bik E.M."/>
            <person name="Thomas B.C."/>
            <person name="Banfield J.F."/>
            <person name="Relman D.A."/>
        </authorList>
    </citation>
    <scope>NUCLEOTIDE SEQUENCE [LARGE SCALE GENOMIC DNA]</scope>
    <source>
        <strain evidence="2">DOLZORAL124_49_17</strain>
    </source>
</reference>
<name>A0A2G6E9M9_9BACT</name>
<feature type="domain" description="Peptidase M20 dimerisation" evidence="1">
    <location>
        <begin position="241"/>
        <end position="334"/>
    </location>
</feature>
<gene>
    <name evidence="2" type="ORF">CSB45_03745</name>
</gene>
<comment type="caution">
    <text evidence="2">The sequence shown here is derived from an EMBL/GenBank/DDBJ whole genome shotgun (WGS) entry which is preliminary data.</text>
</comment>
<dbReference type="AlphaFoldDB" id="A0A2G6E9M9"/>
<dbReference type="GO" id="GO:0005737">
    <property type="term" value="C:cytoplasm"/>
    <property type="evidence" value="ECO:0007669"/>
    <property type="project" value="TreeGrafter"/>
</dbReference>
<dbReference type="PANTHER" id="PTHR30575:SF0">
    <property type="entry name" value="XAA-ARG DIPEPTIDASE"/>
    <property type="match status" value="1"/>
</dbReference>
<dbReference type="InterPro" id="IPR052030">
    <property type="entry name" value="Peptidase_M20/M20A_hydrolases"/>
</dbReference>
<dbReference type="Pfam" id="PF07687">
    <property type="entry name" value="M20_dimer"/>
    <property type="match status" value="1"/>
</dbReference>
<dbReference type="CDD" id="cd05672">
    <property type="entry name" value="M20_ACY1L2-like"/>
    <property type="match status" value="1"/>
</dbReference>
<dbReference type="GO" id="GO:0016805">
    <property type="term" value="F:dipeptidase activity"/>
    <property type="evidence" value="ECO:0007669"/>
    <property type="project" value="TreeGrafter"/>
</dbReference>
<dbReference type="InterPro" id="IPR036264">
    <property type="entry name" value="Bact_exopeptidase_dim_dom"/>
</dbReference>